<organism evidence="2 3">
    <name type="scientific">Nocardiopsis metallicus</name>
    <dbReference type="NCBI Taxonomy" id="179819"/>
    <lineage>
        <taxon>Bacteria</taxon>
        <taxon>Bacillati</taxon>
        <taxon>Actinomycetota</taxon>
        <taxon>Actinomycetes</taxon>
        <taxon>Streptosporangiales</taxon>
        <taxon>Nocardiopsidaceae</taxon>
        <taxon>Nocardiopsis</taxon>
    </lineage>
</organism>
<dbReference type="SUPFAM" id="SSF51430">
    <property type="entry name" value="NAD(P)-linked oxidoreductase"/>
    <property type="match status" value="1"/>
</dbReference>
<dbReference type="Proteomes" id="UP000579647">
    <property type="component" value="Unassembled WGS sequence"/>
</dbReference>
<evidence type="ECO:0000256" key="1">
    <source>
        <dbReference type="SAM" id="MobiDB-lite"/>
    </source>
</evidence>
<feature type="region of interest" description="Disordered" evidence="1">
    <location>
        <begin position="1"/>
        <end position="25"/>
    </location>
</feature>
<evidence type="ECO:0000313" key="2">
    <source>
        <dbReference type="EMBL" id="MBB5493367.1"/>
    </source>
</evidence>
<name>A0A840WP33_9ACTN</name>
<sequence>MERQAEIGEFVGDRGGRGAGEETVPLQGPQMSVALAWLLRRSPNILLIPGASSVAHLRENAVGAGLPLPGGDLDGLEKIGRG</sequence>
<protein>
    <submittedName>
        <fullName evidence="2">Aryl-alcohol dehydrogenase-like predicted oxidoreductase</fullName>
    </submittedName>
</protein>
<dbReference type="AlphaFoldDB" id="A0A840WP33"/>
<dbReference type="Gene3D" id="3.20.20.100">
    <property type="entry name" value="NADP-dependent oxidoreductase domain"/>
    <property type="match status" value="1"/>
</dbReference>
<comment type="caution">
    <text evidence="2">The sequence shown here is derived from an EMBL/GenBank/DDBJ whole genome shotgun (WGS) entry which is preliminary data.</text>
</comment>
<proteinExistence type="predicted"/>
<reference evidence="2 3" key="1">
    <citation type="submission" date="2020-08" db="EMBL/GenBank/DDBJ databases">
        <title>Sequencing the genomes of 1000 actinobacteria strains.</title>
        <authorList>
            <person name="Klenk H.-P."/>
        </authorList>
    </citation>
    <scope>NUCLEOTIDE SEQUENCE [LARGE SCALE GENOMIC DNA]</scope>
    <source>
        <strain evidence="2 3">DSM 44598</strain>
    </source>
</reference>
<keyword evidence="3" id="KW-1185">Reference proteome</keyword>
<dbReference type="EMBL" id="JACHDO010000001">
    <property type="protein sequence ID" value="MBB5493367.1"/>
    <property type="molecule type" value="Genomic_DNA"/>
</dbReference>
<feature type="compositionally biased region" description="Basic and acidic residues" evidence="1">
    <location>
        <begin position="1"/>
        <end position="20"/>
    </location>
</feature>
<accession>A0A840WP33</accession>
<dbReference type="RefSeq" id="WP_376769936.1">
    <property type="nucleotide sequence ID" value="NZ_BAAAKM010000111.1"/>
</dbReference>
<evidence type="ECO:0000313" key="3">
    <source>
        <dbReference type="Proteomes" id="UP000579647"/>
    </source>
</evidence>
<dbReference type="InterPro" id="IPR036812">
    <property type="entry name" value="NAD(P)_OxRdtase_dom_sf"/>
</dbReference>
<gene>
    <name evidence="2" type="ORF">HNR07_004504</name>
</gene>